<dbReference type="Pfam" id="PF00916">
    <property type="entry name" value="Sulfate_transp"/>
    <property type="match status" value="1"/>
</dbReference>
<organism evidence="7 8">
    <name type="scientific">Amniculicola lignicola CBS 123094</name>
    <dbReference type="NCBI Taxonomy" id="1392246"/>
    <lineage>
        <taxon>Eukaryota</taxon>
        <taxon>Fungi</taxon>
        <taxon>Dikarya</taxon>
        <taxon>Ascomycota</taxon>
        <taxon>Pezizomycotina</taxon>
        <taxon>Dothideomycetes</taxon>
        <taxon>Pleosporomycetidae</taxon>
        <taxon>Pleosporales</taxon>
        <taxon>Amniculicolaceae</taxon>
        <taxon>Amniculicola</taxon>
    </lineage>
</organism>
<evidence type="ECO:0000256" key="4">
    <source>
        <dbReference type="ARBA" id="ARBA00023136"/>
    </source>
</evidence>
<evidence type="ECO:0000256" key="2">
    <source>
        <dbReference type="ARBA" id="ARBA00022692"/>
    </source>
</evidence>
<dbReference type="GO" id="GO:0016020">
    <property type="term" value="C:membrane"/>
    <property type="evidence" value="ECO:0007669"/>
    <property type="project" value="UniProtKB-SubCell"/>
</dbReference>
<dbReference type="PANTHER" id="PTHR11814">
    <property type="entry name" value="SULFATE TRANSPORTER"/>
    <property type="match status" value="1"/>
</dbReference>
<keyword evidence="2 5" id="KW-0812">Transmembrane</keyword>
<name>A0A6A5WXR5_9PLEO</name>
<keyword evidence="4 5" id="KW-0472">Membrane</keyword>
<dbReference type="EMBL" id="ML977577">
    <property type="protein sequence ID" value="KAF2002446.1"/>
    <property type="molecule type" value="Genomic_DNA"/>
</dbReference>
<dbReference type="AlphaFoldDB" id="A0A6A5WXR5"/>
<protein>
    <submittedName>
        <fullName evidence="7">Sulfate permease</fullName>
    </submittedName>
</protein>
<feature type="transmembrane region" description="Helical" evidence="5">
    <location>
        <begin position="212"/>
        <end position="231"/>
    </location>
</feature>
<proteinExistence type="predicted"/>
<dbReference type="InterPro" id="IPR011547">
    <property type="entry name" value="SLC26A/SulP_dom"/>
</dbReference>
<sequence length="675" mass="73710">MAFFKRIRESVATDHTIQRIKYDGARVARATPSASVNYLLDKVPIVQWLPKYSPKWVFYDFLAGITVGVLLIPQALAYAKIATIPVEFGLMSAWLPNFIYLVMGTSKDMSTGPTSLMGLLTAEIIRDVSQEGFTPQGISSAVAMSVGVYCLIVGLFKLGFVLEFISVPVLNGFVSAAAIVIMLGQIPSLFGISVGTGTANIIRDIFVQAPKWKPITMAIGFGGIMLLVVLQKIGQRWGKKNKVIWLLALARSAVVLILFTGISYGINKDATTPVFEISKVKSNGIATPQMPAFGLVQKVFARAVAPFLAAALEHLAIAKGFGRKNNYVVDESQELVYLGVTNFFNSFFSSMAVGGAMSRTAVNSDTGVKSPVYGLFAGGFVLLAIFKLSPALFWIPKATLAAIIVTAVWHVITSPKVFHSYWKVSLVDFLASMLSFWVTLFVSTEMGIASAVGFNVFIHILRSAFARVRHVTEVGEEPADKKFDSAVEARGVPLDSQVFKFNQAVIFWNAFGVKDQCFDVVQTFNSGSIFAYEEQRANRNWSVSGERRIKQMRAKAGVLADPVSIQIVILDMSMVTTVDTTGLVALSDLKTDLKKYGGEGAELRITGMTKDVQARFERFGWELYPAETVILEHRGKSKGTPLYRSMLDAVNERRIGVAAEEIGPDESRIVGGEKA</sequence>
<dbReference type="OrthoDB" id="288203at2759"/>
<dbReference type="NCBIfam" id="TIGR00815">
    <property type="entry name" value="sulP"/>
    <property type="match status" value="1"/>
</dbReference>
<feature type="transmembrane region" description="Helical" evidence="5">
    <location>
        <begin position="141"/>
        <end position="162"/>
    </location>
</feature>
<accession>A0A6A5WXR5</accession>
<evidence type="ECO:0000256" key="3">
    <source>
        <dbReference type="ARBA" id="ARBA00022989"/>
    </source>
</evidence>
<feature type="transmembrane region" description="Helical" evidence="5">
    <location>
        <begin position="394"/>
        <end position="412"/>
    </location>
</feature>
<evidence type="ECO:0000313" key="7">
    <source>
        <dbReference type="EMBL" id="KAF2002446.1"/>
    </source>
</evidence>
<feature type="transmembrane region" description="Helical" evidence="5">
    <location>
        <begin position="56"/>
        <end position="77"/>
    </location>
</feature>
<feature type="transmembrane region" description="Helical" evidence="5">
    <location>
        <begin position="370"/>
        <end position="388"/>
    </location>
</feature>
<dbReference type="CDD" id="cd07042">
    <property type="entry name" value="STAS_SulP_like_sulfate_transporter"/>
    <property type="match status" value="1"/>
</dbReference>
<feature type="transmembrane region" description="Helical" evidence="5">
    <location>
        <begin position="335"/>
        <end position="358"/>
    </location>
</feature>
<dbReference type="Pfam" id="PF01740">
    <property type="entry name" value="STAS"/>
    <property type="match status" value="1"/>
</dbReference>
<gene>
    <name evidence="7" type="ORF">P154DRAFT_618518</name>
</gene>
<feature type="transmembrane region" description="Helical" evidence="5">
    <location>
        <begin position="169"/>
        <end position="192"/>
    </location>
</feature>
<evidence type="ECO:0000313" key="8">
    <source>
        <dbReference type="Proteomes" id="UP000799779"/>
    </source>
</evidence>
<feature type="transmembrane region" description="Helical" evidence="5">
    <location>
        <begin position="243"/>
        <end position="266"/>
    </location>
</feature>
<reference evidence="7" key="1">
    <citation type="journal article" date="2020" name="Stud. Mycol.">
        <title>101 Dothideomycetes genomes: a test case for predicting lifestyles and emergence of pathogens.</title>
        <authorList>
            <person name="Haridas S."/>
            <person name="Albert R."/>
            <person name="Binder M."/>
            <person name="Bloem J."/>
            <person name="Labutti K."/>
            <person name="Salamov A."/>
            <person name="Andreopoulos B."/>
            <person name="Baker S."/>
            <person name="Barry K."/>
            <person name="Bills G."/>
            <person name="Bluhm B."/>
            <person name="Cannon C."/>
            <person name="Castanera R."/>
            <person name="Culley D."/>
            <person name="Daum C."/>
            <person name="Ezra D."/>
            <person name="Gonzalez J."/>
            <person name="Henrissat B."/>
            <person name="Kuo A."/>
            <person name="Liang C."/>
            <person name="Lipzen A."/>
            <person name="Lutzoni F."/>
            <person name="Magnuson J."/>
            <person name="Mondo S."/>
            <person name="Nolan M."/>
            <person name="Ohm R."/>
            <person name="Pangilinan J."/>
            <person name="Park H.-J."/>
            <person name="Ramirez L."/>
            <person name="Alfaro M."/>
            <person name="Sun H."/>
            <person name="Tritt A."/>
            <person name="Yoshinaga Y."/>
            <person name="Zwiers L.-H."/>
            <person name="Turgeon B."/>
            <person name="Goodwin S."/>
            <person name="Spatafora J."/>
            <person name="Crous P."/>
            <person name="Grigoriev I."/>
        </authorList>
    </citation>
    <scope>NUCLEOTIDE SEQUENCE</scope>
    <source>
        <strain evidence="7">CBS 123094</strain>
    </source>
</reference>
<dbReference type="InterPro" id="IPR036513">
    <property type="entry name" value="STAS_dom_sf"/>
</dbReference>
<dbReference type="Gene3D" id="3.30.750.24">
    <property type="entry name" value="STAS domain"/>
    <property type="match status" value="1"/>
</dbReference>
<dbReference type="SUPFAM" id="SSF52091">
    <property type="entry name" value="SpoIIaa-like"/>
    <property type="match status" value="1"/>
</dbReference>
<keyword evidence="8" id="KW-1185">Reference proteome</keyword>
<keyword evidence="3 5" id="KW-1133">Transmembrane helix</keyword>
<evidence type="ECO:0000259" key="6">
    <source>
        <dbReference type="PROSITE" id="PS50801"/>
    </source>
</evidence>
<dbReference type="PROSITE" id="PS50801">
    <property type="entry name" value="STAS"/>
    <property type="match status" value="1"/>
</dbReference>
<comment type="subcellular location">
    <subcellularLocation>
        <location evidence="1">Membrane</location>
        <topology evidence="1">Multi-pass membrane protein</topology>
    </subcellularLocation>
</comment>
<dbReference type="GO" id="GO:0055085">
    <property type="term" value="P:transmembrane transport"/>
    <property type="evidence" value="ECO:0007669"/>
    <property type="project" value="InterPro"/>
</dbReference>
<dbReference type="InterPro" id="IPR002645">
    <property type="entry name" value="STAS_dom"/>
</dbReference>
<evidence type="ECO:0000256" key="5">
    <source>
        <dbReference type="SAM" id="Phobius"/>
    </source>
</evidence>
<dbReference type="InterPro" id="IPR001902">
    <property type="entry name" value="SLC26A/SulP_fam"/>
</dbReference>
<dbReference type="Proteomes" id="UP000799779">
    <property type="component" value="Unassembled WGS sequence"/>
</dbReference>
<evidence type="ECO:0000256" key="1">
    <source>
        <dbReference type="ARBA" id="ARBA00004141"/>
    </source>
</evidence>
<feature type="domain" description="STAS" evidence="6">
    <location>
        <begin position="498"/>
        <end position="653"/>
    </location>
</feature>